<reference evidence="1 2" key="1">
    <citation type="submission" date="2024-01" db="EMBL/GenBank/DDBJ databases">
        <title>Genomic insights into the taxonomy and metabolism of the cyanobacterium Pannus brasiliensis CCIBt3594.</title>
        <authorList>
            <person name="Machado M."/>
            <person name="Botero N.B."/>
            <person name="Andreote A.P.D."/>
            <person name="Feitosa A.M.T."/>
            <person name="Popin R."/>
            <person name="Sivonen K."/>
            <person name="Fiore M.F."/>
        </authorList>
    </citation>
    <scope>NUCLEOTIDE SEQUENCE [LARGE SCALE GENOMIC DNA]</scope>
    <source>
        <strain evidence="1 2">CCIBt3594</strain>
    </source>
</reference>
<sequence length="79" mass="9423">MVWLDNSVTSTRYSIEDIREEVHNLVETGAIDRQQPIYTLCKYIPARDWPAVEWELECNGYLLRDRVIDLLPKEVWLED</sequence>
<protein>
    <submittedName>
        <fullName evidence="1">DUF4327 family protein</fullName>
    </submittedName>
</protein>
<dbReference type="Pfam" id="PF14217">
    <property type="entry name" value="DUF4327"/>
    <property type="match status" value="1"/>
</dbReference>
<evidence type="ECO:0000313" key="2">
    <source>
        <dbReference type="Proteomes" id="UP001328733"/>
    </source>
</evidence>
<dbReference type="AlphaFoldDB" id="A0AAW9R192"/>
<proteinExistence type="predicted"/>
<comment type="caution">
    <text evidence="1">The sequence shown here is derived from an EMBL/GenBank/DDBJ whole genome shotgun (WGS) entry which is preliminary data.</text>
</comment>
<keyword evidence="2" id="KW-1185">Reference proteome</keyword>
<gene>
    <name evidence="1" type="ORF">V0288_20850</name>
</gene>
<organism evidence="1 2">
    <name type="scientific">Pannus brasiliensis CCIBt3594</name>
    <dbReference type="NCBI Taxonomy" id="1427578"/>
    <lineage>
        <taxon>Bacteria</taxon>
        <taxon>Bacillati</taxon>
        <taxon>Cyanobacteriota</taxon>
        <taxon>Cyanophyceae</taxon>
        <taxon>Oscillatoriophycideae</taxon>
        <taxon>Chroococcales</taxon>
        <taxon>Microcystaceae</taxon>
        <taxon>Pannus</taxon>
    </lineage>
</organism>
<accession>A0AAW9R192</accession>
<dbReference type="InterPro" id="IPR025477">
    <property type="entry name" value="DUF4327"/>
</dbReference>
<dbReference type="Proteomes" id="UP001328733">
    <property type="component" value="Unassembled WGS sequence"/>
</dbReference>
<dbReference type="EMBL" id="JBAFSM010000053">
    <property type="protein sequence ID" value="MEG3439589.1"/>
    <property type="molecule type" value="Genomic_DNA"/>
</dbReference>
<evidence type="ECO:0000313" key="1">
    <source>
        <dbReference type="EMBL" id="MEG3439589.1"/>
    </source>
</evidence>
<name>A0AAW9R192_9CHRO</name>